<dbReference type="GO" id="GO:0046872">
    <property type="term" value="F:metal ion binding"/>
    <property type="evidence" value="ECO:0007669"/>
    <property type="project" value="UniProtKB-KW"/>
</dbReference>
<dbReference type="InterPro" id="IPR013785">
    <property type="entry name" value="Aldolase_TIM"/>
</dbReference>
<dbReference type="InterPro" id="IPR007197">
    <property type="entry name" value="rSAM"/>
</dbReference>
<protein>
    <submittedName>
        <fullName evidence="7">Quinohemoprotein amine dehydrogenase radical SAM maturase</fullName>
    </submittedName>
</protein>
<dbReference type="PANTHER" id="PTHR43273">
    <property type="entry name" value="ANAEROBIC SULFATASE-MATURATING ENZYME HOMOLOG ASLB-RELATED"/>
    <property type="match status" value="1"/>
</dbReference>
<feature type="domain" description="Radical SAM core" evidence="6">
    <location>
        <begin position="103"/>
        <end position="339"/>
    </location>
</feature>
<dbReference type="SFLD" id="SFLDG01067">
    <property type="entry name" value="SPASM/twitch_domain_containing"/>
    <property type="match status" value="1"/>
</dbReference>
<dbReference type="InterPro" id="IPR023886">
    <property type="entry name" value="QH-AmDH_gsu_maturation"/>
</dbReference>
<dbReference type="NCBIfam" id="TIGR04085">
    <property type="entry name" value="rSAM_more_4Fe4S"/>
    <property type="match status" value="1"/>
</dbReference>
<dbReference type="Pfam" id="PF04055">
    <property type="entry name" value="Radical_SAM"/>
    <property type="match status" value="1"/>
</dbReference>
<keyword evidence="4" id="KW-0408">Iron</keyword>
<dbReference type="GO" id="GO:0016491">
    <property type="term" value="F:oxidoreductase activity"/>
    <property type="evidence" value="ECO:0007669"/>
    <property type="project" value="InterPro"/>
</dbReference>
<comment type="cofactor">
    <cofactor evidence="1">
        <name>[4Fe-4S] cluster</name>
        <dbReference type="ChEBI" id="CHEBI:49883"/>
    </cofactor>
</comment>
<dbReference type="SUPFAM" id="SSF102114">
    <property type="entry name" value="Radical SAM enzymes"/>
    <property type="match status" value="1"/>
</dbReference>
<keyword evidence="3" id="KW-0479">Metal-binding</keyword>
<dbReference type="InterPro" id="IPR023867">
    <property type="entry name" value="Sulphatase_maturase_rSAM"/>
</dbReference>
<accession>A0A3B1B0F4</accession>
<dbReference type="PROSITE" id="PS51918">
    <property type="entry name" value="RADICAL_SAM"/>
    <property type="match status" value="1"/>
</dbReference>
<dbReference type="CDD" id="cd01335">
    <property type="entry name" value="Radical_SAM"/>
    <property type="match status" value="1"/>
</dbReference>
<gene>
    <name evidence="7" type="ORF">MNBD_ALPHA03-707</name>
</gene>
<dbReference type="SFLD" id="SFLDG01384">
    <property type="entry name" value="thioether_bond_formation_requi"/>
    <property type="match status" value="1"/>
</dbReference>
<evidence type="ECO:0000256" key="2">
    <source>
        <dbReference type="ARBA" id="ARBA00022691"/>
    </source>
</evidence>
<dbReference type="SFLD" id="SFLDS00029">
    <property type="entry name" value="Radical_SAM"/>
    <property type="match status" value="1"/>
</dbReference>
<organism evidence="7">
    <name type="scientific">hydrothermal vent metagenome</name>
    <dbReference type="NCBI Taxonomy" id="652676"/>
    <lineage>
        <taxon>unclassified sequences</taxon>
        <taxon>metagenomes</taxon>
        <taxon>ecological metagenomes</taxon>
    </lineage>
</organism>
<dbReference type="PANTHER" id="PTHR43273:SF8">
    <property type="entry name" value="RADICAL SAM DOMAIN PROTEIN"/>
    <property type="match status" value="1"/>
</dbReference>
<dbReference type="Gene3D" id="3.20.20.70">
    <property type="entry name" value="Aldolase class I"/>
    <property type="match status" value="1"/>
</dbReference>
<proteinExistence type="predicted"/>
<dbReference type="GO" id="GO:0051536">
    <property type="term" value="F:iron-sulfur cluster binding"/>
    <property type="evidence" value="ECO:0007669"/>
    <property type="project" value="UniProtKB-KW"/>
</dbReference>
<evidence type="ECO:0000256" key="3">
    <source>
        <dbReference type="ARBA" id="ARBA00022723"/>
    </source>
</evidence>
<dbReference type="SFLD" id="SFLDG01386">
    <property type="entry name" value="main_SPASM_domain-containing"/>
    <property type="match status" value="1"/>
</dbReference>
<dbReference type="EMBL" id="UOFW01000116">
    <property type="protein sequence ID" value="VAX04928.1"/>
    <property type="molecule type" value="Genomic_DNA"/>
</dbReference>
<dbReference type="SFLD" id="SFLDF00336">
    <property type="entry name" value="quinohemoprotein_amine_dehydro"/>
    <property type="match status" value="1"/>
</dbReference>
<dbReference type="NCBIfam" id="TIGR03906">
    <property type="entry name" value="quino_hemo_SAM"/>
    <property type="match status" value="1"/>
</dbReference>
<reference evidence="7" key="1">
    <citation type="submission" date="2018-06" db="EMBL/GenBank/DDBJ databases">
        <authorList>
            <person name="Zhirakovskaya E."/>
        </authorList>
    </citation>
    <scope>NUCLEOTIDE SEQUENCE</scope>
</reference>
<name>A0A3B1B0F4_9ZZZZ</name>
<evidence type="ECO:0000313" key="7">
    <source>
        <dbReference type="EMBL" id="VAX04928.1"/>
    </source>
</evidence>
<keyword evidence="5" id="KW-0411">Iron-sulfur</keyword>
<dbReference type="InterPro" id="IPR058240">
    <property type="entry name" value="rSAM_sf"/>
</dbReference>
<sequence>MTTGLHYIAQNAHDVTVGDTRILFHIPTTSLFDLDGVSGAVLDLFKEKKMVSQADVEARFKGLYSPEQILGVVEDFLEMDIIKGDGTAHLSDRANYQKIKIENYPLSTIILNVNTGCNLGCTYCYKEDLTSPSKGELMGFDTAKKSIDLLLKEGASRDRVNVVFFGGEPLSNMPLIKSAVEYAEMRCNELGKKVDFSITTNATLLTEKIVDYFNDHKFGIAVSMDGPKAVHDKNRKTIGGKGTYDIVSKKAAMLLARYTARPVGARVTLTAGVTDVVGIHDHLKYDLGFAEVGFAPVTSGDISLFNLSNEELHEVFQNMKKLGEHYLSEALVGRNNGFSNMHQMMTDLYEGTKKALPCGAGIGLLAVDHKGDLNLCHRFTGSDIDTYGSVDTGIKKQELGAFLEGRADRDGTWCDSCRIRNLCSGGCYHESYATYDDINKPTYHYCDLMRDWIDFGISVYTRILQENPSYFERHVSPRTLLNTNRTFNPLDMGENR</sequence>
<dbReference type="InterPro" id="IPR023885">
    <property type="entry name" value="4Fe4S-binding_SPASM_dom"/>
</dbReference>
<evidence type="ECO:0000256" key="4">
    <source>
        <dbReference type="ARBA" id="ARBA00023004"/>
    </source>
</evidence>
<keyword evidence="2" id="KW-0949">S-adenosyl-L-methionine</keyword>
<evidence type="ECO:0000256" key="5">
    <source>
        <dbReference type="ARBA" id="ARBA00023014"/>
    </source>
</evidence>
<dbReference type="AlphaFoldDB" id="A0A3B1B0F4"/>
<evidence type="ECO:0000256" key="1">
    <source>
        <dbReference type="ARBA" id="ARBA00001966"/>
    </source>
</evidence>
<evidence type="ECO:0000259" key="6">
    <source>
        <dbReference type="PROSITE" id="PS51918"/>
    </source>
</evidence>